<proteinExistence type="predicted"/>
<accession>A0A4D7AUS1</accession>
<evidence type="ECO:0000256" key="1">
    <source>
        <dbReference type="SAM" id="Phobius"/>
    </source>
</evidence>
<keyword evidence="1" id="KW-0812">Transmembrane</keyword>
<keyword evidence="1" id="KW-1133">Transmembrane helix</keyword>
<protein>
    <submittedName>
        <fullName evidence="2">Uncharacterized protein</fullName>
    </submittedName>
</protein>
<dbReference type="Proteomes" id="UP000298642">
    <property type="component" value="Chromosome"/>
</dbReference>
<evidence type="ECO:0000313" key="3">
    <source>
        <dbReference type="Proteomes" id="UP000298642"/>
    </source>
</evidence>
<sequence length="63" mass="7148">MTWKTRLLHFERMCDGLVEHFLLQHKILGFLLIFIGMPLVTLSAVCICSTVLVLPLALAFGYL</sequence>
<dbReference type="AlphaFoldDB" id="A0A4D7AUS1"/>
<dbReference type="EMBL" id="CP034413">
    <property type="protein sequence ID" value="QCI61088.1"/>
    <property type="molecule type" value="Genomic_DNA"/>
</dbReference>
<organism evidence="2 3">
    <name type="scientific">Dysosmobacter welbionis</name>
    <dbReference type="NCBI Taxonomy" id="2093857"/>
    <lineage>
        <taxon>Bacteria</taxon>
        <taxon>Bacillati</taxon>
        <taxon>Bacillota</taxon>
        <taxon>Clostridia</taxon>
        <taxon>Eubacteriales</taxon>
        <taxon>Oscillospiraceae</taxon>
        <taxon>Dysosmobacter</taxon>
    </lineage>
</organism>
<keyword evidence="1" id="KW-0472">Membrane</keyword>
<gene>
    <name evidence="2" type="ORF">EIO64_15570</name>
</gene>
<name>A0A4D7AUS1_9FIRM</name>
<keyword evidence="3" id="KW-1185">Reference proteome</keyword>
<feature type="transmembrane region" description="Helical" evidence="1">
    <location>
        <begin position="27"/>
        <end position="60"/>
    </location>
</feature>
<dbReference type="KEGG" id="obj:EIO64_15570"/>
<reference evidence="3" key="1">
    <citation type="submission" date="2018-12" db="EMBL/GenBank/DDBJ databases">
        <title>Dusodibacter welbiota gen. nov., sp. nov., isolated from human faeces and emended description of the Oscillibacter genus.</title>
        <authorList>
            <person name="Le Roy T."/>
            <person name="Van der Smissen P."/>
            <person name="Delzenne N."/>
            <person name="Muccioli G."/>
            <person name="Collet J.F."/>
            <person name="Cani P.D."/>
        </authorList>
    </citation>
    <scope>NUCLEOTIDE SEQUENCE [LARGE SCALE GENOMIC DNA]</scope>
    <source>
        <strain evidence="3">J115</strain>
    </source>
</reference>
<evidence type="ECO:0000313" key="2">
    <source>
        <dbReference type="EMBL" id="QCI61088.1"/>
    </source>
</evidence>